<keyword evidence="2" id="KW-1185">Reference proteome</keyword>
<accession>A0A0C3GMN9</accession>
<dbReference type="OrthoDB" id="2340858at2759"/>
<reference evidence="2" key="2">
    <citation type="submission" date="2015-01" db="EMBL/GenBank/DDBJ databases">
        <title>Evolutionary Origins and Diversification of the Mycorrhizal Mutualists.</title>
        <authorList>
            <consortium name="DOE Joint Genome Institute"/>
            <consortium name="Mycorrhizal Genomics Consortium"/>
            <person name="Kohler A."/>
            <person name="Kuo A."/>
            <person name="Nagy L.G."/>
            <person name="Floudas D."/>
            <person name="Copeland A."/>
            <person name="Barry K.W."/>
            <person name="Cichocki N."/>
            <person name="Veneault-Fourrey C."/>
            <person name="LaButti K."/>
            <person name="Lindquist E.A."/>
            <person name="Lipzen A."/>
            <person name="Lundell T."/>
            <person name="Morin E."/>
            <person name="Murat C."/>
            <person name="Riley R."/>
            <person name="Ohm R."/>
            <person name="Sun H."/>
            <person name="Tunlid A."/>
            <person name="Henrissat B."/>
            <person name="Grigoriev I.V."/>
            <person name="Hibbett D.S."/>
            <person name="Martin F."/>
        </authorList>
    </citation>
    <scope>NUCLEOTIDE SEQUENCE [LARGE SCALE GENOMIC DNA]</scope>
    <source>
        <strain evidence="2">F 1598</strain>
    </source>
</reference>
<name>A0A0C3GMN9_PILCF</name>
<evidence type="ECO:0000313" key="2">
    <source>
        <dbReference type="Proteomes" id="UP000054166"/>
    </source>
</evidence>
<evidence type="ECO:0000313" key="1">
    <source>
        <dbReference type="EMBL" id="KIM91796.1"/>
    </source>
</evidence>
<evidence type="ECO:0008006" key="3">
    <source>
        <dbReference type="Google" id="ProtNLM"/>
    </source>
</evidence>
<dbReference type="Proteomes" id="UP000054166">
    <property type="component" value="Unassembled WGS sequence"/>
</dbReference>
<reference evidence="1 2" key="1">
    <citation type="submission" date="2014-04" db="EMBL/GenBank/DDBJ databases">
        <authorList>
            <consortium name="DOE Joint Genome Institute"/>
            <person name="Kuo A."/>
            <person name="Tarkka M."/>
            <person name="Buscot F."/>
            <person name="Kohler A."/>
            <person name="Nagy L.G."/>
            <person name="Floudas D."/>
            <person name="Copeland A."/>
            <person name="Barry K.W."/>
            <person name="Cichocki N."/>
            <person name="Veneault-Fourrey C."/>
            <person name="LaButti K."/>
            <person name="Lindquist E.A."/>
            <person name="Lipzen A."/>
            <person name="Lundell T."/>
            <person name="Morin E."/>
            <person name="Murat C."/>
            <person name="Sun H."/>
            <person name="Tunlid A."/>
            <person name="Henrissat B."/>
            <person name="Grigoriev I.V."/>
            <person name="Hibbett D.S."/>
            <person name="Martin F."/>
            <person name="Nordberg H.P."/>
            <person name="Cantor M.N."/>
            <person name="Hua S.X."/>
        </authorList>
    </citation>
    <scope>NUCLEOTIDE SEQUENCE [LARGE SCALE GENOMIC DNA]</scope>
    <source>
        <strain evidence="1 2">F 1598</strain>
    </source>
</reference>
<dbReference type="InParanoid" id="A0A0C3GMN9"/>
<gene>
    <name evidence="1" type="ORF">PILCRDRAFT_58282</name>
</gene>
<dbReference type="AlphaFoldDB" id="A0A0C3GMN9"/>
<dbReference type="EMBL" id="KN832971">
    <property type="protein sequence ID" value="KIM91796.1"/>
    <property type="molecule type" value="Genomic_DNA"/>
</dbReference>
<organism evidence="1 2">
    <name type="scientific">Piloderma croceum (strain F 1598)</name>
    <dbReference type="NCBI Taxonomy" id="765440"/>
    <lineage>
        <taxon>Eukaryota</taxon>
        <taxon>Fungi</taxon>
        <taxon>Dikarya</taxon>
        <taxon>Basidiomycota</taxon>
        <taxon>Agaricomycotina</taxon>
        <taxon>Agaricomycetes</taxon>
        <taxon>Agaricomycetidae</taxon>
        <taxon>Atheliales</taxon>
        <taxon>Atheliaceae</taxon>
        <taxon>Piloderma</taxon>
    </lineage>
</organism>
<proteinExistence type="predicted"/>
<dbReference type="PANTHER" id="PTHR33129">
    <property type="entry name" value="PROTEIN KINASE DOMAIN-CONTAINING PROTEIN-RELATED"/>
    <property type="match status" value="1"/>
</dbReference>
<dbReference type="HOGENOM" id="CLU_024806_0_0_1"/>
<protein>
    <recommendedName>
        <fullName evidence="3">Crinkler (CRN) family protein</fullName>
    </recommendedName>
</protein>
<sequence length="490" mass="55234">MEINDSTADDGDIDPGCYVLDIGTRGKEDKMWVRAEYIRMFEFAETFYAENACNTLSPCLVITGQPGIGKSVWHWYALQMCCAQRKPVIWYLNGTCWLFVEGVFRQPTTFDALCYETVVWTLVDSVDTPSGPPTGLITHGTRHFIIYTLSPTPSRWEKINQSMTRVVCVMNPWSRAEIHKVASFKAAGMSFTAINEIFDHLGPTLRLCFGNTRSLIDYRRKLDEALGRLTLGGLEDMSFLHESQALDAVSCKIYMLKCSNVDVDSVEVDMTTITPFIASKVAAQMWALECYELVCLFNHWIRLPSTRGMAGDVFEPYCHITFSTRIEFEFVPMVHIGGAKEPQWHLSHTKFPESPESKALEALRVEASSKTISLSIDPSRVVDYGTDEVTNGIQVEADVYYIPLKANQVGIDSFILHNDTLYLLQMTTSAAHDIKEKLVPFLLSLKGTPSRSRWHFIFVKPSLHILACPVPKCTVLQDLVLYSAEVEVKS</sequence>
<dbReference type="InterPro" id="IPR052980">
    <property type="entry name" value="Crinkler_effector"/>
</dbReference>
<dbReference type="PANTHER" id="PTHR33129:SF1">
    <property type="entry name" value="ATP-BINDING PROTEIN"/>
    <property type="match status" value="1"/>
</dbReference>